<proteinExistence type="predicted"/>
<dbReference type="PANTHER" id="PTHR42685">
    <property type="entry name" value="GERANYLGERANYL DIPHOSPHATE REDUCTASE"/>
    <property type="match status" value="1"/>
</dbReference>
<sequence length="399" mass="42793">MTDVIVVGAGPAGSAAACHLARAGLDVLLLEKAAFPREKVCGDGLTPRAVRELITLGVDLDRPGWARNRGVRLVAEGRALDLPWPDGTAFPAFGLLRTRRDFDELLARRAVACGAVLRERTRVTGPLLDDRTGRVVGVTTDAGALEARLVVAADGASSRLAVALGLRPRADRPVGVAVRRYFRSPRHDDDMLECHLDVVPAGYGWVFGMGDGTCNVGVALLRRTHHDPRRLMDSWTAALPPAWGLTPENATGPVRGAAIPTGFARLPHYRPGLLLVGDSGGMANPMNGEGITYALESARIAADVIVQALARPTASQRERVLYTYPQALRSSLGGPFTLGRWFVNAIENPHIMRLATRQGLTHPSLMRLAIRILANLTDPSPRTPTDHLAQALTHLTPAP</sequence>
<accession>A0ABP7W3F6</accession>
<feature type="domain" description="FAD-binding" evidence="1">
    <location>
        <begin position="2"/>
        <end position="299"/>
    </location>
</feature>
<keyword evidence="3" id="KW-1185">Reference proteome</keyword>
<dbReference type="SUPFAM" id="SSF51905">
    <property type="entry name" value="FAD/NAD(P)-binding domain"/>
    <property type="match status" value="1"/>
</dbReference>
<comment type="caution">
    <text evidence="2">The sequence shown here is derived from an EMBL/GenBank/DDBJ whole genome shotgun (WGS) entry which is preliminary data.</text>
</comment>
<dbReference type="Pfam" id="PF01494">
    <property type="entry name" value="FAD_binding_3"/>
    <property type="match status" value="1"/>
</dbReference>
<dbReference type="InterPro" id="IPR036188">
    <property type="entry name" value="FAD/NAD-bd_sf"/>
</dbReference>
<dbReference type="PANTHER" id="PTHR42685:SF22">
    <property type="entry name" value="CONDITIONED MEDIUM FACTOR RECEPTOR 1"/>
    <property type="match status" value="1"/>
</dbReference>
<dbReference type="EMBL" id="BAAAZG010000028">
    <property type="protein sequence ID" value="GAA4080188.1"/>
    <property type="molecule type" value="Genomic_DNA"/>
</dbReference>
<dbReference type="RefSeq" id="WP_344950312.1">
    <property type="nucleotide sequence ID" value="NZ_BAAAZG010000028.1"/>
</dbReference>
<dbReference type="Gene3D" id="3.50.50.60">
    <property type="entry name" value="FAD/NAD(P)-binding domain"/>
    <property type="match status" value="1"/>
</dbReference>
<evidence type="ECO:0000313" key="3">
    <source>
        <dbReference type="Proteomes" id="UP001500683"/>
    </source>
</evidence>
<dbReference type="PRINTS" id="PR00420">
    <property type="entry name" value="RNGMNOXGNASE"/>
</dbReference>
<evidence type="ECO:0000259" key="1">
    <source>
        <dbReference type="Pfam" id="PF01494"/>
    </source>
</evidence>
<dbReference type="Proteomes" id="UP001500683">
    <property type="component" value="Unassembled WGS sequence"/>
</dbReference>
<name>A0ABP7W3F6_9ACTN</name>
<dbReference type="InterPro" id="IPR050407">
    <property type="entry name" value="Geranylgeranyl_reductase"/>
</dbReference>
<organism evidence="2 3">
    <name type="scientific">Actinomadura miaoliensis</name>
    <dbReference type="NCBI Taxonomy" id="430685"/>
    <lineage>
        <taxon>Bacteria</taxon>
        <taxon>Bacillati</taxon>
        <taxon>Actinomycetota</taxon>
        <taxon>Actinomycetes</taxon>
        <taxon>Streptosporangiales</taxon>
        <taxon>Thermomonosporaceae</taxon>
        <taxon>Actinomadura</taxon>
    </lineage>
</organism>
<reference evidence="3" key="1">
    <citation type="journal article" date="2019" name="Int. J. Syst. Evol. Microbiol.">
        <title>The Global Catalogue of Microorganisms (GCM) 10K type strain sequencing project: providing services to taxonomists for standard genome sequencing and annotation.</title>
        <authorList>
            <consortium name="The Broad Institute Genomics Platform"/>
            <consortium name="The Broad Institute Genome Sequencing Center for Infectious Disease"/>
            <person name="Wu L."/>
            <person name="Ma J."/>
        </authorList>
    </citation>
    <scope>NUCLEOTIDE SEQUENCE [LARGE SCALE GENOMIC DNA]</scope>
    <source>
        <strain evidence="3">JCM 16702</strain>
    </source>
</reference>
<protein>
    <submittedName>
        <fullName evidence="2">Geranylgeranyl reductase family protein</fullName>
    </submittedName>
</protein>
<dbReference type="NCBIfam" id="TIGR02032">
    <property type="entry name" value="GG-red-SF"/>
    <property type="match status" value="1"/>
</dbReference>
<gene>
    <name evidence="2" type="ORF">GCM10022214_43360</name>
</gene>
<dbReference type="InterPro" id="IPR002938">
    <property type="entry name" value="FAD-bd"/>
</dbReference>
<dbReference type="InterPro" id="IPR011777">
    <property type="entry name" value="Geranylgeranyl_Rdtase_fam"/>
</dbReference>
<evidence type="ECO:0000313" key="2">
    <source>
        <dbReference type="EMBL" id="GAA4080188.1"/>
    </source>
</evidence>